<gene>
    <name evidence="4" type="ORF">GUJ93_ZPchr0013g37818</name>
</gene>
<sequence length="500" mass="55235">MEEGEEVQHCSYSGGQTPKPLQRPNLQRCPLTGPPSPFWGRICSPASEAPSPKPQRRGEPPSGGWRQQAGADEARDGEKVGPSAEKRLDLVRDGGKSAGRTTKAQAATGRRYAMSSGHHHAASLGPGNVGLGMLWRLPLGKRRAGIAHVGSKSYRGRSLMAIAAARRNLLRGLWTAASSSVGVKADNGTLLSRLVSEPECHVKVLELKLEKLIKEGIHDCEPYSVIIRLCGETRNVTFAMRVFGCVEELGIQLNTGIFNALIDAFLSVGDLLGAVTLYETMEGIEDCKPNSATYDAFICAFSWLGSGHAMMSWYLAAKDAGFTPSIKAFESLITGFVRLNRLDDADMTFEEMNFFGIKPNFAILDVKLELLSRRKDPNWRRKKNKPEPSPAMAIPETSRVIKGPRRRPSAGEFQEFVHQSITNTSYILEFFGYPLLIPNPVTNWYQSQICPPCLPRLRVRERKQRLREMISARGWTSWKNWYAALLEISATSSNSSKVSG</sequence>
<reference evidence="4" key="2">
    <citation type="submission" date="2021-02" db="EMBL/GenBank/DDBJ databases">
        <authorList>
            <person name="Kimball J.A."/>
            <person name="Haas M.W."/>
            <person name="Macchietto M."/>
            <person name="Kono T."/>
            <person name="Duquette J."/>
            <person name="Shao M."/>
        </authorList>
    </citation>
    <scope>NUCLEOTIDE SEQUENCE</scope>
    <source>
        <tissue evidence="4">Fresh leaf tissue</tissue>
    </source>
</reference>
<evidence type="ECO:0000313" key="4">
    <source>
        <dbReference type="EMBL" id="KAG8096038.1"/>
    </source>
</evidence>
<protein>
    <recommendedName>
        <fullName evidence="6">Pentatricopeptide repeat-containing protein</fullName>
    </recommendedName>
</protein>
<organism evidence="4 5">
    <name type="scientific">Zizania palustris</name>
    <name type="common">Northern wild rice</name>
    <dbReference type="NCBI Taxonomy" id="103762"/>
    <lineage>
        <taxon>Eukaryota</taxon>
        <taxon>Viridiplantae</taxon>
        <taxon>Streptophyta</taxon>
        <taxon>Embryophyta</taxon>
        <taxon>Tracheophyta</taxon>
        <taxon>Spermatophyta</taxon>
        <taxon>Magnoliopsida</taxon>
        <taxon>Liliopsida</taxon>
        <taxon>Poales</taxon>
        <taxon>Poaceae</taxon>
        <taxon>BOP clade</taxon>
        <taxon>Oryzoideae</taxon>
        <taxon>Oryzeae</taxon>
        <taxon>Zizaniinae</taxon>
        <taxon>Zizania</taxon>
    </lineage>
</organism>
<dbReference type="EMBL" id="JAAALK010000079">
    <property type="protein sequence ID" value="KAG8096038.1"/>
    <property type="molecule type" value="Genomic_DNA"/>
</dbReference>
<dbReference type="PROSITE" id="PS51375">
    <property type="entry name" value="PPR"/>
    <property type="match status" value="1"/>
</dbReference>
<proteinExistence type="inferred from homology"/>
<dbReference type="OrthoDB" id="411857at2759"/>
<name>A0A8J5WSG4_ZIZPA</name>
<dbReference type="AlphaFoldDB" id="A0A8J5WSG4"/>
<feature type="region of interest" description="Disordered" evidence="3">
    <location>
        <begin position="1"/>
        <end position="123"/>
    </location>
</feature>
<dbReference type="Proteomes" id="UP000729402">
    <property type="component" value="Unassembled WGS sequence"/>
</dbReference>
<dbReference type="InterPro" id="IPR002885">
    <property type="entry name" value="PPR_rpt"/>
</dbReference>
<keyword evidence="5" id="KW-1185">Reference proteome</keyword>
<dbReference type="InterPro" id="IPR044179">
    <property type="entry name" value="PPR5-like"/>
</dbReference>
<dbReference type="PANTHER" id="PTHR47874:SF4">
    <property type="entry name" value="EXPRESSED PROTEIN"/>
    <property type="match status" value="1"/>
</dbReference>
<dbReference type="Pfam" id="PF13812">
    <property type="entry name" value="PPR_3"/>
    <property type="match status" value="2"/>
</dbReference>
<evidence type="ECO:0000256" key="1">
    <source>
        <dbReference type="ARBA" id="ARBA00007626"/>
    </source>
</evidence>
<evidence type="ECO:0000313" key="5">
    <source>
        <dbReference type="Proteomes" id="UP000729402"/>
    </source>
</evidence>
<feature type="repeat" description="PPR" evidence="2">
    <location>
        <begin position="325"/>
        <end position="359"/>
    </location>
</feature>
<reference evidence="4" key="1">
    <citation type="journal article" date="2021" name="bioRxiv">
        <title>Whole Genome Assembly and Annotation of Northern Wild Rice, Zizania palustris L., Supports a Whole Genome Duplication in the Zizania Genus.</title>
        <authorList>
            <person name="Haas M."/>
            <person name="Kono T."/>
            <person name="Macchietto M."/>
            <person name="Millas R."/>
            <person name="McGilp L."/>
            <person name="Shao M."/>
            <person name="Duquette J."/>
            <person name="Hirsch C.N."/>
            <person name="Kimball J."/>
        </authorList>
    </citation>
    <scope>NUCLEOTIDE SEQUENCE</scope>
    <source>
        <tissue evidence="4">Fresh leaf tissue</tissue>
    </source>
</reference>
<accession>A0A8J5WSG4</accession>
<evidence type="ECO:0008006" key="6">
    <source>
        <dbReference type="Google" id="ProtNLM"/>
    </source>
</evidence>
<evidence type="ECO:0000256" key="2">
    <source>
        <dbReference type="PROSITE-ProRule" id="PRU00708"/>
    </source>
</evidence>
<dbReference type="PANTHER" id="PTHR47874">
    <property type="entry name" value="EXPRESSED PROTEIN"/>
    <property type="match status" value="1"/>
</dbReference>
<comment type="similarity">
    <text evidence="1">Belongs to the PPR family. P subfamily.</text>
</comment>
<evidence type="ECO:0000256" key="3">
    <source>
        <dbReference type="SAM" id="MobiDB-lite"/>
    </source>
</evidence>
<dbReference type="GO" id="GO:0003729">
    <property type="term" value="F:mRNA binding"/>
    <property type="evidence" value="ECO:0007669"/>
    <property type="project" value="InterPro"/>
</dbReference>
<feature type="compositionally biased region" description="Basic and acidic residues" evidence="3">
    <location>
        <begin position="72"/>
        <end position="95"/>
    </location>
</feature>
<dbReference type="NCBIfam" id="TIGR00756">
    <property type="entry name" value="PPR"/>
    <property type="match status" value="1"/>
</dbReference>
<comment type="caution">
    <text evidence="4">The sequence shown here is derived from an EMBL/GenBank/DDBJ whole genome shotgun (WGS) entry which is preliminary data.</text>
</comment>